<proteinExistence type="predicted"/>
<reference evidence="2 3" key="1">
    <citation type="journal article" date="2021" name="BMC Genomics">
        <title>Datura genome reveals duplications of psychoactive alkaloid biosynthetic genes and high mutation rate following tissue culture.</title>
        <authorList>
            <person name="Rajewski A."/>
            <person name="Carter-House D."/>
            <person name="Stajich J."/>
            <person name="Litt A."/>
        </authorList>
    </citation>
    <scope>NUCLEOTIDE SEQUENCE [LARGE SCALE GENOMIC DNA]</scope>
    <source>
        <strain evidence="2">AR-01</strain>
    </source>
</reference>
<name>A0ABS8WIH5_DATST</name>
<keyword evidence="3" id="KW-1185">Reference proteome</keyword>
<gene>
    <name evidence="2" type="ORF">HAX54_047649</name>
</gene>
<accession>A0ABS8WIH5</accession>
<comment type="caution">
    <text evidence="2">The sequence shown here is derived from an EMBL/GenBank/DDBJ whole genome shotgun (WGS) entry which is preliminary data.</text>
</comment>
<sequence>PSSFDTDNTIPISNSRRCAASRRASTLGARLIALNATTRLSPYFTTIVARATTHHYRAEVTTTTLPPKVTNTTTILRLNKLPLRRPTSPLRRPSIAVAPPFPNSHRRPIAPRLIFTLPRPSLTPPFDSNLKSSTVSPQQINNPINIIPYPN</sequence>
<dbReference type="Proteomes" id="UP000823775">
    <property type="component" value="Unassembled WGS sequence"/>
</dbReference>
<feature type="region of interest" description="Disordered" evidence="1">
    <location>
        <begin position="130"/>
        <end position="151"/>
    </location>
</feature>
<evidence type="ECO:0000256" key="1">
    <source>
        <dbReference type="SAM" id="MobiDB-lite"/>
    </source>
</evidence>
<protein>
    <submittedName>
        <fullName evidence="2">Uncharacterized protein</fullName>
    </submittedName>
</protein>
<feature type="non-terminal residue" evidence="2">
    <location>
        <position position="1"/>
    </location>
</feature>
<dbReference type="EMBL" id="JACEIK010007739">
    <property type="protein sequence ID" value="MCE3050608.1"/>
    <property type="molecule type" value="Genomic_DNA"/>
</dbReference>
<evidence type="ECO:0000313" key="2">
    <source>
        <dbReference type="EMBL" id="MCE3050608.1"/>
    </source>
</evidence>
<organism evidence="2 3">
    <name type="scientific">Datura stramonium</name>
    <name type="common">Jimsonweed</name>
    <name type="synonym">Common thornapple</name>
    <dbReference type="NCBI Taxonomy" id="4076"/>
    <lineage>
        <taxon>Eukaryota</taxon>
        <taxon>Viridiplantae</taxon>
        <taxon>Streptophyta</taxon>
        <taxon>Embryophyta</taxon>
        <taxon>Tracheophyta</taxon>
        <taxon>Spermatophyta</taxon>
        <taxon>Magnoliopsida</taxon>
        <taxon>eudicotyledons</taxon>
        <taxon>Gunneridae</taxon>
        <taxon>Pentapetalae</taxon>
        <taxon>asterids</taxon>
        <taxon>lamiids</taxon>
        <taxon>Solanales</taxon>
        <taxon>Solanaceae</taxon>
        <taxon>Solanoideae</taxon>
        <taxon>Datureae</taxon>
        <taxon>Datura</taxon>
    </lineage>
</organism>
<feature type="compositionally biased region" description="Low complexity" evidence="1">
    <location>
        <begin position="137"/>
        <end position="151"/>
    </location>
</feature>
<evidence type="ECO:0000313" key="3">
    <source>
        <dbReference type="Proteomes" id="UP000823775"/>
    </source>
</evidence>